<reference evidence="2" key="2">
    <citation type="submission" date="2022-10" db="EMBL/GenBank/DDBJ databases">
        <authorList>
            <consortium name="ENA_rothamsted_submissions"/>
            <consortium name="culmorum"/>
            <person name="King R."/>
        </authorList>
    </citation>
    <scope>NUCLEOTIDE SEQUENCE</scope>
</reference>
<feature type="compositionally biased region" description="Low complexity" evidence="1">
    <location>
        <begin position="12"/>
        <end position="24"/>
    </location>
</feature>
<reference evidence="2" key="1">
    <citation type="submission" date="2022-01" db="EMBL/GenBank/DDBJ databases">
        <authorList>
            <person name="King R."/>
        </authorList>
    </citation>
    <scope>NUCLEOTIDE SEQUENCE</scope>
</reference>
<name>A0A9N9WM42_9DIPT</name>
<proteinExistence type="predicted"/>
<gene>
    <name evidence="2" type="ORF">CHIRRI_LOCUS3910</name>
</gene>
<accession>A0A9N9WM42</accession>
<evidence type="ECO:0000256" key="1">
    <source>
        <dbReference type="SAM" id="MobiDB-lite"/>
    </source>
</evidence>
<evidence type="ECO:0000313" key="2">
    <source>
        <dbReference type="EMBL" id="CAG9800973.1"/>
    </source>
</evidence>
<keyword evidence="3" id="KW-1185">Reference proteome</keyword>
<protein>
    <submittedName>
        <fullName evidence="2">Uncharacterized protein</fullName>
    </submittedName>
</protein>
<organism evidence="2 3">
    <name type="scientific">Chironomus riparius</name>
    <dbReference type="NCBI Taxonomy" id="315576"/>
    <lineage>
        <taxon>Eukaryota</taxon>
        <taxon>Metazoa</taxon>
        <taxon>Ecdysozoa</taxon>
        <taxon>Arthropoda</taxon>
        <taxon>Hexapoda</taxon>
        <taxon>Insecta</taxon>
        <taxon>Pterygota</taxon>
        <taxon>Neoptera</taxon>
        <taxon>Endopterygota</taxon>
        <taxon>Diptera</taxon>
        <taxon>Nematocera</taxon>
        <taxon>Chironomoidea</taxon>
        <taxon>Chironomidae</taxon>
        <taxon>Chironominae</taxon>
        <taxon>Chironomus</taxon>
    </lineage>
</organism>
<dbReference type="EMBL" id="OU895877">
    <property type="protein sequence ID" value="CAG9800973.1"/>
    <property type="molecule type" value="Genomic_DNA"/>
</dbReference>
<dbReference type="Proteomes" id="UP001153620">
    <property type="component" value="Chromosome 1"/>
</dbReference>
<dbReference type="OrthoDB" id="10643929at2759"/>
<sequence length="172" mass="19034">MGEEVTQYEMVNSHTDNTNSNDSTGCGEQDVKGDSIDEVDKTIVASSPPASLSSDDECSKIKFIEKCEEIKTNCDDGDDNSVVQQKQQMDKSAKKLSNVNGHKPHEVSIEKSKKWYNISFINRGNHINNGNAINSTAVAANSRINNSGEKKNSEKMDKRHSWHLNDSAVVEM</sequence>
<feature type="compositionally biased region" description="Basic and acidic residues" evidence="1">
    <location>
        <begin position="29"/>
        <end position="41"/>
    </location>
</feature>
<feature type="region of interest" description="Disordered" evidence="1">
    <location>
        <begin position="1"/>
        <end position="55"/>
    </location>
</feature>
<dbReference type="AlphaFoldDB" id="A0A9N9WM42"/>
<evidence type="ECO:0000313" key="3">
    <source>
        <dbReference type="Proteomes" id="UP001153620"/>
    </source>
</evidence>